<keyword evidence="4" id="KW-1185">Reference proteome</keyword>
<proteinExistence type="predicted"/>
<dbReference type="InterPro" id="IPR029787">
    <property type="entry name" value="Nucleotide_cyclase"/>
</dbReference>
<evidence type="ECO:0000313" key="4">
    <source>
        <dbReference type="Proteomes" id="UP001205906"/>
    </source>
</evidence>
<accession>A0ABT1C7A3</accession>
<dbReference type="Gene3D" id="3.30.70.270">
    <property type="match status" value="1"/>
</dbReference>
<gene>
    <name evidence="3" type="ORF">NGM99_09580</name>
</gene>
<dbReference type="PANTHER" id="PTHR45138">
    <property type="entry name" value="REGULATORY COMPONENTS OF SENSORY TRANSDUCTION SYSTEM"/>
    <property type="match status" value="1"/>
</dbReference>
<dbReference type="SUPFAM" id="SSF55073">
    <property type="entry name" value="Nucleotide cyclase"/>
    <property type="match status" value="1"/>
</dbReference>
<dbReference type="PANTHER" id="PTHR45138:SF24">
    <property type="entry name" value="DIGUANYLATE CYCLASE DGCC-RELATED"/>
    <property type="match status" value="1"/>
</dbReference>
<dbReference type="SMART" id="SM00267">
    <property type="entry name" value="GGDEF"/>
    <property type="match status" value="1"/>
</dbReference>
<dbReference type="Proteomes" id="UP001205906">
    <property type="component" value="Unassembled WGS sequence"/>
</dbReference>
<organism evidence="3 4">
    <name type="scientific">Mesorhizobium liriopis</name>
    <dbReference type="NCBI Taxonomy" id="2953882"/>
    <lineage>
        <taxon>Bacteria</taxon>
        <taxon>Pseudomonadati</taxon>
        <taxon>Pseudomonadota</taxon>
        <taxon>Alphaproteobacteria</taxon>
        <taxon>Hyphomicrobiales</taxon>
        <taxon>Phyllobacteriaceae</taxon>
        <taxon>Mesorhizobium</taxon>
    </lineage>
</organism>
<dbReference type="EC" id="2.7.7.65" evidence="1"/>
<feature type="domain" description="GGDEF" evidence="2">
    <location>
        <begin position="199"/>
        <end position="331"/>
    </location>
</feature>
<dbReference type="NCBIfam" id="TIGR00254">
    <property type="entry name" value="GGDEF"/>
    <property type="match status" value="1"/>
</dbReference>
<comment type="caution">
    <text evidence="3">The sequence shown here is derived from an EMBL/GenBank/DDBJ whole genome shotgun (WGS) entry which is preliminary data.</text>
</comment>
<name>A0ABT1C7A3_9HYPH</name>
<evidence type="ECO:0000259" key="2">
    <source>
        <dbReference type="PROSITE" id="PS50887"/>
    </source>
</evidence>
<dbReference type="InterPro" id="IPR050469">
    <property type="entry name" value="Diguanylate_Cyclase"/>
</dbReference>
<evidence type="ECO:0000256" key="1">
    <source>
        <dbReference type="ARBA" id="ARBA00012528"/>
    </source>
</evidence>
<dbReference type="CDD" id="cd01949">
    <property type="entry name" value="GGDEF"/>
    <property type="match status" value="1"/>
</dbReference>
<evidence type="ECO:0000313" key="3">
    <source>
        <dbReference type="EMBL" id="MCO6050041.1"/>
    </source>
</evidence>
<dbReference type="InterPro" id="IPR043128">
    <property type="entry name" value="Rev_trsase/Diguanyl_cyclase"/>
</dbReference>
<protein>
    <recommendedName>
        <fullName evidence="1">diguanylate cyclase</fullName>
        <ecNumber evidence="1">2.7.7.65</ecNumber>
    </recommendedName>
</protein>
<dbReference type="EMBL" id="JAMXQS010000004">
    <property type="protein sequence ID" value="MCO6050041.1"/>
    <property type="molecule type" value="Genomic_DNA"/>
</dbReference>
<dbReference type="InterPro" id="IPR000160">
    <property type="entry name" value="GGDEF_dom"/>
</dbReference>
<sequence>MSSFLELPVTDEVEQPLFEILHELDPERDLALVRALLDALNIADIGICLCDARDHVRYANSLWRQTFFHPEETGPTDFMAAIARAVAAGSGIKLETLSLEEFVPFYRKRRQEGPDRRGFYTDMADGSWWWVRDHRFANGWFLVLASDISSVKQEEMRLRDAHARALRESQTDFLTGLPNRRRGMADASAALEQFSQDNLPLTLGLLDLDLFKSINDAFGHDTGDAVLVDFANMLTHQLSSRNHVSRIGGEEFMVVMPETPIERAHKRVERLLRNMKPLPRGEELRPLFYSFSAGLAQARPGEHLRSVLTRADANLYKAKIGGRRRVEINQGAA</sequence>
<reference evidence="3 4" key="1">
    <citation type="submission" date="2022-06" db="EMBL/GenBank/DDBJ databases">
        <title>Mesorhizobium sp. strain RP14 Genome sequencing and assembly.</title>
        <authorList>
            <person name="Kim I."/>
        </authorList>
    </citation>
    <scope>NUCLEOTIDE SEQUENCE [LARGE SCALE GENOMIC DNA]</scope>
    <source>
        <strain evidence="4">RP14(2022)</strain>
    </source>
</reference>
<dbReference type="Pfam" id="PF00990">
    <property type="entry name" value="GGDEF"/>
    <property type="match status" value="1"/>
</dbReference>
<dbReference type="PROSITE" id="PS50887">
    <property type="entry name" value="GGDEF"/>
    <property type="match status" value="1"/>
</dbReference>
<dbReference type="RefSeq" id="WP_252818310.1">
    <property type="nucleotide sequence ID" value="NZ_JAMXQS010000004.1"/>
</dbReference>